<dbReference type="GO" id="GO:0019988">
    <property type="term" value="P:charged-tRNA amino acid modification"/>
    <property type="evidence" value="ECO:0007669"/>
    <property type="project" value="InterPro"/>
</dbReference>
<dbReference type="GO" id="GO:0043399">
    <property type="term" value="F:tRNA adenosine(64)-2'-O-ribosylphosphate transferase activity"/>
    <property type="evidence" value="ECO:0007669"/>
    <property type="project" value="InterPro"/>
</dbReference>
<dbReference type="InterPro" id="IPR007306">
    <property type="entry name" value="Rit1"/>
</dbReference>
<gene>
    <name evidence="1" type="ORF">F3Y22_tig00000170pilonHSYRG00043</name>
</gene>
<comment type="caution">
    <text evidence="1">The sequence shown here is derived from an EMBL/GenBank/DDBJ whole genome shotgun (WGS) entry which is preliminary data.</text>
</comment>
<dbReference type="EMBL" id="VEPZ02000020">
    <property type="protein sequence ID" value="KAE8736107.1"/>
    <property type="molecule type" value="Genomic_DNA"/>
</dbReference>
<evidence type="ECO:0000313" key="1">
    <source>
        <dbReference type="EMBL" id="KAE8736107.1"/>
    </source>
</evidence>
<protein>
    <submittedName>
        <fullName evidence="1">Uncharacterized protein</fullName>
    </submittedName>
</protein>
<dbReference type="PANTHER" id="PTHR31811:SF0">
    <property type="entry name" value="TRNA A64-2'-O-RIBOSYLPHOSPHATE TRANSFERASE"/>
    <property type="match status" value="1"/>
</dbReference>
<dbReference type="GO" id="GO:0005737">
    <property type="term" value="C:cytoplasm"/>
    <property type="evidence" value="ECO:0007669"/>
    <property type="project" value="TreeGrafter"/>
</dbReference>
<evidence type="ECO:0000313" key="2">
    <source>
        <dbReference type="Proteomes" id="UP000436088"/>
    </source>
</evidence>
<organism evidence="1 2">
    <name type="scientific">Hibiscus syriacus</name>
    <name type="common">Rose of Sharon</name>
    <dbReference type="NCBI Taxonomy" id="106335"/>
    <lineage>
        <taxon>Eukaryota</taxon>
        <taxon>Viridiplantae</taxon>
        <taxon>Streptophyta</taxon>
        <taxon>Embryophyta</taxon>
        <taxon>Tracheophyta</taxon>
        <taxon>Spermatophyta</taxon>
        <taxon>Magnoliopsida</taxon>
        <taxon>eudicotyledons</taxon>
        <taxon>Gunneridae</taxon>
        <taxon>Pentapetalae</taxon>
        <taxon>rosids</taxon>
        <taxon>malvids</taxon>
        <taxon>Malvales</taxon>
        <taxon>Malvaceae</taxon>
        <taxon>Malvoideae</taxon>
        <taxon>Hibiscus</taxon>
    </lineage>
</organism>
<sequence>MEHSQAQRSKTIKRKYNTPYNALRSIYDDPILVGKISQLWPQLAPWTQMQSIVVLIGIVHCNIPFWFPKAAIEERSQGWTKDLEASGADIASCLKKPLRPLWISQKTVI</sequence>
<dbReference type="Proteomes" id="UP000436088">
    <property type="component" value="Unassembled WGS sequence"/>
</dbReference>
<dbReference type="PANTHER" id="PTHR31811">
    <property type="entry name" value="TRNA A64-2'-O-RIBOSYLPHOSPHATE TRANSFERASE"/>
    <property type="match status" value="1"/>
</dbReference>
<accession>A0A6A3D627</accession>
<name>A0A6A3D627_HIBSY</name>
<keyword evidence="2" id="KW-1185">Reference proteome</keyword>
<reference evidence="1" key="1">
    <citation type="submission" date="2019-09" db="EMBL/GenBank/DDBJ databases">
        <title>Draft genome information of white flower Hibiscus syriacus.</title>
        <authorList>
            <person name="Kim Y.-M."/>
        </authorList>
    </citation>
    <scope>NUCLEOTIDE SEQUENCE [LARGE SCALE GENOMIC DNA]</scope>
    <source>
        <strain evidence="1">YM2019G1</strain>
    </source>
</reference>
<dbReference type="AlphaFoldDB" id="A0A6A3D627"/>
<proteinExistence type="predicted"/>